<dbReference type="PANTHER" id="PTHR43056:SF5">
    <property type="entry name" value="PEPTIDASE S9 PROLYL OLIGOPEPTIDASE CATALYTIC DOMAIN-CONTAINING PROTEIN"/>
    <property type="match status" value="1"/>
</dbReference>
<accession>B0E152</accession>
<gene>
    <name evidence="2" type="ORF">LACBIDRAFT_316558</name>
</gene>
<dbReference type="InParanoid" id="B0E152"/>
<evidence type="ECO:0000259" key="1">
    <source>
        <dbReference type="Pfam" id="PF00326"/>
    </source>
</evidence>
<dbReference type="GO" id="GO:0008236">
    <property type="term" value="F:serine-type peptidase activity"/>
    <property type="evidence" value="ECO:0007669"/>
    <property type="project" value="InterPro"/>
</dbReference>
<dbReference type="InterPro" id="IPR001375">
    <property type="entry name" value="Peptidase_S9_cat"/>
</dbReference>
<evidence type="ECO:0000313" key="2">
    <source>
        <dbReference type="EMBL" id="EDQ99394.1"/>
    </source>
</evidence>
<dbReference type="HOGENOM" id="CLU_1949201_0_0_1"/>
<dbReference type="Proteomes" id="UP000001194">
    <property type="component" value="Unassembled WGS sequence"/>
</dbReference>
<dbReference type="GO" id="GO:0006508">
    <property type="term" value="P:proteolysis"/>
    <property type="evidence" value="ECO:0007669"/>
    <property type="project" value="InterPro"/>
</dbReference>
<dbReference type="EMBL" id="DS547165">
    <property type="protein sequence ID" value="EDQ99394.1"/>
    <property type="molecule type" value="Genomic_DNA"/>
</dbReference>
<dbReference type="PANTHER" id="PTHR43056">
    <property type="entry name" value="PEPTIDASE S9 PROLYL OLIGOPEPTIDASE"/>
    <property type="match status" value="1"/>
</dbReference>
<feature type="domain" description="Peptidase S9 prolyl oligopeptidase catalytic" evidence="1">
    <location>
        <begin position="13"/>
        <end position="100"/>
    </location>
</feature>
<name>B0E152_LACBS</name>
<sequence length="129" mass="14330">MKAEIVTCFCQLTHSLIDPNRVVIRGQSAGGYTVLAALSISSDTRAFAAATSSYGISNFKMLAEFTHEFESKYLDELIGGSYDEAPEVYGERSPINHADIRYCFFRQRSNPKLFMRASSVTWCGGIQIV</sequence>
<proteinExistence type="predicted"/>
<dbReference type="SUPFAM" id="SSF53474">
    <property type="entry name" value="alpha/beta-Hydrolases"/>
    <property type="match status" value="1"/>
</dbReference>
<dbReference type="Pfam" id="PF00326">
    <property type="entry name" value="Peptidase_S9"/>
    <property type="match status" value="1"/>
</dbReference>
<dbReference type="InterPro" id="IPR050585">
    <property type="entry name" value="Xaa-Pro_dipeptidyl-ppase/CocE"/>
</dbReference>
<dbReference type="AlphaFoldDB" id="B0E152"/>
<dbReference type="RefSeq" id="XP_001889945.1">
    <property type="nucleotide sequence ID" value="XM_001889910.1"/>
</dbReference>
<keyword evidence="3" id="KW-1185">Reference proteome</keyword>
<dbReference type="OrthoDB" id="43744at2759"/>
<dbReference type="KEGG" id="lbc:LACBIDRAFT_316558"/>
<dbReference type="Gene3D" id="3.40.50.1820">
    <property type="entry name" value="alpha/beta hydrolase"/>
    <property type="match status" value="1"/>
</dbReference>
<organism evidence="3">
    <name type="scientific">Laccaria bicolor (strain S238N-H82 / ATCC MYA-4686)</name>
    <name type="common">Bicoloured deceiver</name>
    <name type="synonym">Laccaria laccata var. bicolor</name>
    <dbReference type="NCBI Taxonomy" id="486041"/>
    <lineage>
        <taxon>Eukaryota</taxon>
        <taxon>Fungi</taxon>
        <taxon>Dikarya</taxon>
        <taxon>Basidiomycota</taxon>
        <taxon>Agaricomycotina</taxon>
        <taxon>Agaricomycetes</taxon>
        <taxon>Agaricomycetidae</taxon>
        <taxon>Agaricales</taxon>
        <taxon>Agaricineae</taxon>
        <taxon>Hydnangiaceae</taxon>
        <taxon>Laccaria</taxon>
    </lineage>
</organism>
<reference evidence="2 3" key="1">
    <citation type="journal article" date="2008" name="Nature">
        <title>The genome of Laccaria bicolor provides insights into mycorrhizal symbiosis.</title>
        <authorList>
            <person name="Martin F."/>
            <person name="Aerts A."/>
            <person name="Ahren D."/>
            <person name="Brun A."/>
            <person name="Danchin E.G.J."/>
            <person name="Duchaussoy F."/>
            <person name="Gibon J."/>
            <person name="Kohler A."/>
            <person name="Lindquist E."/>
            <person name="Pereda V."/>
            <person name="Salamov A."/>
            <person name="Shapiro H.J."/>
            <person name="Wuyts J."/>
            <person name="Blaudez D."/>
            <person name="Buee M."/>
            <person name="Brokstein P."/>
            <person name="Canbaeck B."/>
            <person name="Cohen D."/>
            <person name="Courty P.E."/>
            <person name="Coutinho P.M."/>
            <person name="Delaruelle C."/>
            <person name="Detter J.C."/>
            <person name="Deveau A."/>
            <person name="DiFazio S."/>
            <person name="Duplessis S."/>
            <person name="Fraissinet-Tachet L."/>
            <person name="Lucic E."/>
            <person name="Frey-Klett P."/>
            <person name="Fourrey C."/>
            <person name="Feussner I."/>
            <person name="Gay G."/>
            <person name="Grimwood J."/>
            <person name="Hoegger P.J."/>
            <person name="Jain P."/>
            <person name="Kilaru S."/>
            <person name="Labbe J."/>
            <person name="Lin Y.C."/>
            <person name="Legue V."/>
            <person name="Le Tacon F."/>
            <person name="Marmeisse R."/>
            <person name="Melayah D."/>
            <person name="Montanini B."/>
            <person name="Muratet M."/>
            <person name="Nehls U."/>
            <person name="Niculita-Hirzel H."/>
            <person name="Oudot-Le Secq M.P."/>
            <person name="Peter M."/>
            <person name="Quesneville H."/>
            <person name="Rajashekar B."/>
            <person name="Reich M."/>
            <person name="Rouhier N."/>
            <person name="Schmutz J."/>
            <person name="Yin T."/>
            <person name="Chalot M."/>
            <person name="Henrissat B."/>
            <person name="Kuees U."/>
            <person name="Lucas S."/>
            <person name="Van de Peer Y."/>
            <person name="Podila G.K."/>
            <person name="Polle A."/>
            <person name="Pukkila P.J."/>
            <person name="Richardson P.M."/>
            <person name="Rouze P."/>
            <person name="Sanders I.R."/>
            <person name="Stajich J.E."/>
            <person name="Tunlid A."/>
            <person name="Tuskan G."/>
            <person name="Grigoriev I.V."/>
        </authorList>
    </citation>
    <scope>NUCLEOTIDE SEQUENCE [LARGE SCALE GENOMIC DNA]</scope>
    <source>
        <strain evidence="3">S238N-H82 / ATCC MYA-4686</strain>
    </source>
</reference>
<dbReference type="InterPro" id="IPR029058">
    <property type="entry name" value="AB_hydrolase_fold"/>
</dbReference>
<protein>
    <submittedName>
        <fullName evidence="2">Predicted protein</fullName>
    </submittedName>
</protein>
<dbReference type="STRING" id="486041.B0E152"/>
<evidence type="ECO:0000313" key="3">
    <source>
        <dbReference type="Proteomes" id="UP000001194"/>
    </source>
</evidence>
<dbReference type="GeneID" id="6085578"/>